<keyword evidence="7" id="KW-0206">Cytoskeleton</keyword>
<evidence type="ECO:0000256" key="3">
    <source>
        <dbReference type="ARBA" id="ARBA00022574"/>
    </source>
</evidence>
<dbReference type="GO" id="GO:0120293">
    <property type="term" value="C:dynein axonemal particle"/>
    <property type="evidence" value="ECO:0007669"/>
    <property type="project" value="UniProtKB-SubCell"/>
</dbReference>
<comment type="subcellular location">
    <subcellularLocation>
        <location evidence="1">Cytoplasm</location>
        <location evidence="1">Cytoskeleton</location>
        <location evidence="1">Flagellum axoneme</location>
    </subcellularLocation>
    <subcellularLocation>
        <location evidence="9">Dynein axonemal particle</location>
    </subcellularLocation>
</comment>
<keyword evidence="5" id="KW-0282">Flagellum</keyword>
<dbReference type="GO" id="GO:0003341">
    <property type="term" value="P:cilium movement"/>
    <property type="evidence" value="ECO:0007669"/>
    <property type="project" value="TreeGrafter"/>
</dbReference>
<dbReference type="Proteomes" id="UP000264800">
    <property type="component" value="Unplaced"/>
</dbReference>
<dbReference type="AlphaFoldDB" id="A0A3Q3GC23"/>
<keyword evidence="6" id="KW-0969">Cilium</keyword>
<keyword evidence="3" id="KW-0853">WD repeat</keyword>
<evidence type="ECO:0000313" key="13">
    <source>
        <dbReference type="Ensembl" id="ENSKMAP00000021412.1"/>
    </source>
</evidence>
<dbReference type="GO" id="GO:0045504">
    <property type="term" value="F:dynein heavy chain binding"/>
    <property type="evidence" value="ECO:0007669"/>
    <property type="project" value="TreeGrafter"/>
</dbReference>
<dbReference type="InterPro" id="IPR001680">
    <property type="entry name" value="WD40_rpt"/>
</dbReference>
<dbReference type="OMA" id="SEGHIMF"/>
<dbReference type="Pfam" id="PF00400">
    <property type="entry name" value="WD40"/>
    <property type="match status" value="2"/>
</dbReference>
<dbReference type="InterPro" id="IPR036322">
    <property type="entry name" value="WD40_repeat_dom_sf"/>
</dbReference>
<evidence type="ECO:0000256" key="11">
    <source>
        <dbReference type="ARBA" id="ARBA00041557"/>
    </source>
</evidence>
<reference evidence="13" key="1">
    <citation type="submission" date="2025-08" db="UniProtKB">
        <authorList>
            <consortium name="Ensembl"/>
        </authorList>
    </citation>
    <scope>IDENTIFICATION</scope>
</reference>
<dbReference type="GeneTree" id="ENSGT00940000156209"/>
<reference evidence="13" key="2">
    <citation type="submission" date="2025-09" db="UniProtKB">
        <authorList>
            <consortium name="Ensembl"/>
        </authorList>
    </citation>
    <scope>IDENTIFICATION</scope>
</reference>
<evidence type="ECO:0000256" key="4">
    <source>
        <dbReference type="ARBA" id="ARBA00022737"/>
    </source>
</evidence>
<dbReference type="GO" id="GO:0045503">
    <property type="term" value="F:dynein light chain binding"/>
    <property type="evidence" value="ECO:0007669"/>
    <property type="project" value="TreeGrafter"/>
</dbReference>
<keyword evidence="4" id="KW-0677">Repeat</keyword>
<evidence type="ECO:0000313" key="14">
    <source>
        <dbReference type="Proteomes" id="UP000264800"/>
    </source>
</evidence>
<keyword evidence="8" id="KW-0966">Cell projection</keyword>
<sequence length="617" mass="68626">EDMLDEVVQKVITDRDTLTLLDLSLTHGVSEEAEDSNAVQNVLYAELCRNRTNNDKYVDGATQTLNGMPKVKKIQTNKNIVVDEGATATNWDLHDSYCEQKKTPEAHEADIQDLTASTGKGQDRTAESISGDTGNSVMTALVFSGLIITVTATRPDLEDVLMSDSFKSSLLVMERAVATNVLLAELAAYKNLPVDEDEEHLSTPTMKHLWVFVCDLTKGYKATSMAWSKKNSNILAVGYIAHDSKNPNPGLICCWSLKNPKWPERVYSCHSDVMSLDFSANNPSQLAVGMKDGSISIYSVNTEGETAEGSRKHLHPVMQVTWTKHQLKLSEKERQDVLVSVSIDGRITKWFLGGSGLDCIDLMKLKKIYDAKKKAAGGKKVEGNVLVPAIPALCFDFHPTEYGIYLVGTYDGLIHECSVSNNEQFLNTYKHHIGPVNHVEWSPFSPDVFLSCSSDWSMHLWQRGVSAPTMSFRSAYSEVHIAQWSSNSPALFAAIYKQWVEVWDLNSNIMFPTIVHHAAADVELTSLLFARDSDSVLVGDTEGQVTVYKLPNLRVGRTKKVKSLCNKNTCKHTDAEPQNKSIYVFFFIIFSWCVSFCTNSHSVLSGWLCRDPSNTLK</sequence>
<evidence type="ECO:0000256" key="7">
    <source>
        <dbReference type="ARBA" id="ARBA00023212"/>
    </source>
</evidence>
<evidence type="ECO:0000256" key="5">
    <source>
        <dbReference type="ARBA" id="ARBA00022846"/>
    </source>
</evidence>
<evidence type="ECO:0000256" key="1">
    <source>
        <dbReference type="ARBA" id="ARBA00004611"/>
    </source>
</evidence>
<keyword evidence="2" id="KW-0963">Cytoplasm</keyword>
<name>A0A3Q3GC23_KRYMA</name>
<feature type="region of interest" description="Disordered" evidence="12">
    <location>
        <begin position="104"/>
        <end position="131"/>
    </location>
</feature>
<dbReference type="SUPFAM" id="SSF50978">
    <property type="entry name" value="WD40 repeat-like"/>
    <property type="match status" value="1"/>
</dbReference>
<proteinExistence type="predicted"/>
<dbReference type="InterPro" id="IPR050687">
    <property type="entry name" value="Dynein_IC"/>
</dbReference>
<accession>A0A3Q3GC23</accession>
<evidence type="ECO:0000256" key="6">
    <source>
        <dbReference type="ARBA" id="ARBA00023069"/>
    </source>
</evidence>
<dbReference type="PANTHER" id="PTHR12442">
    <property type="entry name" value="DYNEIN INTERMEDIATE CHAIN"/>
    <property type="match status" value="1"/>
</dbReference>
<dbReference type="PANTHER" id="PTHR12442:SF12">
    <property type="entry name" value="DYNEIN AXONEMAL INTERMEDIATE CHAIN 4"/>
    <property type="match status" value="1"/>
</dbReference>
<organism evidence="13 14">
    <name type="scientific">Kryptolebias marmoratus</name>
    <name type="common">Mangrove killifish</name>
    <name type="synonym">Rivulus marmoratus</name>
    <dbReference type="NCBI Taxonomy" id="37003"/>
    <lineage>
        <taxon>Eukaryota</taxon>
        <taxon>Metazoa</taxon>
        <taxon>Chordata</taxon>
        <taxon>Craniata</taxon>
        <taxon>Vertebrata</taxon>
        <taxon>Euteleostomi</taxon>
        <taxon>Actinopterygii</taxon>
        <taxon>Neopterygii</taxon>
        <taxon>Teleostei</taxon>
        <taxon>Neoteleostei</taxon>
        <taxon>Acanthomorphata</taxon>
        <taxon>Ovalentaria</taxon>
        <taxon>Atherinomorphae</taxon>
        <taxon>Cyprinodontiformes</taxon>
        <taxon>Rivulidae</taxon>
        <taxon>Kryptolebias</taxon>
    </lineage>
</organism>
<evidence type="ECO:0000256" key="2">
    <source>
        <dbReference type="ARBA" id="ARBA00022490"/>
    </source>
</evidence>
<evidence type="ECO:0000256" key="9">
    <source>
        <dbReference type="ARBA" id="ARBA00024190"/>
    </source>
</evidence>
<dbReference type="SMART" id="SM00320">
    <property type="entry name" value="WD40"/>
    <property type="match status" value="6"/>
</dbReference>
<evidence type="ECO:0000256" key="12">
    <source>
        <dbReference type="SAM" id="MobiDB-lite"/>
    </source>
</evidence>
<dbReference type="Gene3D" id="2.130.10.10">
    <property type="entry name" value="YVTN repeat-like/Quinoprotein amine dehydrogenase"/>
    <property type="match status" value="3"/>
</dbReference>
<dbReference type="Ensembl" id="ENSKMAT00000021691.1">
    <property type="protein sequence ID" value="ENSKMAP00000021412.1"/>
    <property type="gene ID" value="ENSKMAG00000015905.1"/>
</dbReference>
<evidence type="ECO:0000256" key="8">
    <source>
        <dbReference type="ARBA" id="ARBA00023273"/>
    </source>
</evidence>
<evidence type="ECO:0000256" key="10">
    <source>
        <dbReference type="ARBA" id="ARBA00040002"/>
    </source>
</evidence>
<dbReference type="GO" id="GO:0005858">
    <property type="term" value="C:axonemal dynein complex"/>
    <property type="evidence" value="ECO:0007669"/>
    <property type="project" value="TreeGrafter"/>
</dbReference>
<dbReference type="InterPro" id="IPR015943">
    <property type="entry name" value="WD40/YVTN_repeat-like_dom_sf"/>
</dbReference>
<keyword evidence="14" id="KW-1185">Reference proteome</keyword>
<protein>
    <recommendedName>
        <fullName evidence="10">Dynein axonemal intermediate chain 4</fullName>
    </recommendedName>
    <alternativeName>
        <fullName evidence="11">WD repeat-containing protein 78</fullName>
    </alternativeName>
</protein>
<dbReference type="STRING" id="37003.ENSKMAP00000021412"/>